<dbReference type="InterPro" id="IPR003594">
    <property type="entry name" value="HATPase_dom"/>
</dbReference>
<keyword evidence="9" id="KW-0472">Membrane</keyword>
<comment type="catalytic activity">
    <reaction evidence="1">
        <text>ATP + protein L-histidine = ADP + protein N-phospho-L-histidine.</text>
        <dbReference type="EC" id="2.7.13.3"/>
    </reaction>
</comment>
<sequence>MKYGSATFMRRYRKPSSETRHIRPLTVKAWLWAIALASVAIAASSFRIVLAPGFELYLGPLFYLLAYRLGGLRLALPMAVLTTGASWFWWGHVFTIVMALGHVLFIHRARFFTQSLAIATFVYFSTIGAVAAILFLHFHYEASPTIMMLAIIRKIINDVLLAAIIDLVVSVLYCNLVFGGVKLRRNVSLSELLPASINFIVFTSALLLFVNSVYHFPREFGEYQQRAALSVELRIREGLINDRQFLGFMEVDSHTVAPNKLFITDRERLAKTPAIMQQFNCSIIDDGTVVTGPNDRNTFAYWMDACHLARVVVNDTTYFYLYSTRPIAESGYREVLLAMIAPSIILALALMLDIFIVRALRQSILAWKVVAEGFGQLNLSPPPKLFFAEFDHPVRAIVAANHNFAVVNDERKRIAQAVSELKQQMDLSLAADIRFDETTGHLVFNDISLNRIAQERAHLVHPNDCLAFSDARNNPEAFIEFRLADDEANEWYLLVARDLLAPGRWRSGWIVRLRQSKLAQNRMLQQARLVELGGMASALSHELKQPLFTISLCSENGRLLIDNGSDESIARAYDKFDKISEQINRARSIIARISRYARIDNSDPEPLDIAEVISTTMNFMRPLLVQHDVKATVVCPDDLSVQLLATRVGLEQVLVNIIQNAVDGIDTRREAGAHTMVGAIEVNVAMIDGHLIIALTDNGTGLTMSRPESAFDAFMTTKMLDHGTGLGLYISRQILMEMGAKISIASREPPETGAVVTIDFPAFALVEKERNQEQTHEEADRV</sequence>
<dbReference type="RefSeq" id="WP_376857114.1">
    <property type="nucleotide sequence ID" value="NZ_JBHRVH010000001.1"/>
</dbReference>
<evidence type="ECO:0000256" key="6">
    <source>
        <dbReference type="ARBA" id="ARBA00022777"/>
    </source>
</evidence>
<keyword evidence="8" id="KW-0902">Two-component regulatory system</keyword>
<dbReference type="Pfam" id="PF02518">
    <property type="entry name" value="HATPase_c"/>
    <property type="match status" value="1"/>
</dbReference>
<dbReference type="SUPFAM" id="SSF55874">
    <property type="entry name" value="ATPase domain of HSP90 chaperone/DNA topoisomerase II/histidine kinase"/>
    <property type="match status" value="1"/>
</dbReference>
<organism evidence="11 12">
    <name type="scientific">Blastomonas aquatica</name>
    <dbReference type="NCBI Taxonomy" id="1510276"/>
    <lineage>
        <taxon>Bacteria</taxon>
        <taxon>Pseudomonadati</taxon>
        <taxon>Pseudomonadota</taxon>
        <taxon>Alphaproteobacteria</taxon>
        <taxon>Sphingomonadales</taxon>
        <taxon>Sphingomonadaceae</taxon>
        <taxon>Blastomonas</taxon>
    </lineage>
</organism>
<evidence type="ECO:0000313" key="12">
    <source>
        <dbReference type="Proteomes" id="UP000614261"/>
    </source>
</evidence>
<comment type="caution">
    <text evidence="11">The sequence shown here is derived from an EMBL/GenBank/DDBJ whole genome shotgun (WGS) entry which is preliminary data.</text>
</comment>
<dbReference type="SMART" id="SM00388">
    <property type="entry name" value="HisKA"/>
    <property type="match status" value="1"/>
</dbReference>
<evidence type="ECO:0000256" key="8">
    <source>
        <dbReference type="ARBA" id="ARBA00023012"/>
    </source>
</evidence>
<dbReference type="PANTHER" id="PTHR43065:SF10">
    <property type="entry name" value="PEROXIDE STRESS-ACTIVATED HISTIDINE KINASE MAK3"/>
    <property type="match status" value="1"/>
</dbReference>
<dbReference type="InterPro" id="IPR004358">
    <property type="entry name" value="Sig_transdc_His_kin-like_C"/>
</dbReference>
<dbReference type="EC" id="2.7.13.3" evidence="2"/>
<dbReference type="Gene3D" id="1.10.287.130">
    <property type="match status" value="1"/>
</dbReference>
<feature type="transmembrane region" description="Helical" evidence="9">
    <location>
        <begin position="159"/>
        <end position="181"/>
    </location>
</feature>
<dbReference type="PANTHER" id="PTHR43065">
    <property type="entry name" value="SENSOR HISTIDINE KINASE"/>
    <property type="match status" value="1"/>
</dbReference>
<dbReference type="InterPro" id="IPR036097">
    <property type="entry name" value="HisK_dim/P_sf"/>
</dbReference>
<keyword evidence="9" id="KW-1133">Transmembrane helix</keyword>
<dbReference type="SUPFAM" id="SSF47384">
    <property type="entry name" value="Homodimeric domain of signal transducing histidine kinase"/>
    <property type="match status" value="1"/>
</dbReference>
<protein>
    <recommendedName>
        <fullName evidence="2">histidine kinase</fullName>
        <ecNumber evidence="2">2.7.13.3</ecNumber>
    </recommendedName>
</protein>
<dbReference type="SMART" id="SM00387">
    <property type="entry name" value="HATPase_c"/>
    <property type="match status" value="1"/>
</dbReference>
<keyword evidence="3" id="KW-0597">Phosphoprotein</keyword>
<evidence type="ECO:0000256" key="7">
    <source>
        <dbReference type="ARBA" id="ARBA00022840"/>
    </source>
</evidence>
<dbReference type="Proteomes" id="UP000614261">
    <property type="component" value="Unassembled WGS sequence"/>
</dbReference>
<evidence type="ECO:0000256" key="2">
    <source>
        <dbReference type="ARBA" id="ARBA00012438"/>
    </source>
</evidence>
<evidence type="ECO:0000256" key="9">
    <source>
        <dbReference type="SAM" id="Phobius"/>
    </source>
</evidence>
<feature type="transmembrane region" description="Helical" evidence="9">
    <location>
        <begin position="118"/>
        <end position="138"/>
    </location>
</feature>
<evidence type="ECO:0000256" key="3">
    <source>
        <dbReference type="ARBA" id="ARBA00022553"/>
    </source>
</evidence>
<keyword evidence="12" id="KW-1185">Reference proteome</keyword>
<feature type="domain" description="Histidine kinase" evidence="10">
    <location>
        <begin position="538"/>
        <end position="764"/>
    </location>
</feature>
<evidence type="ECO:0000256" key="5">
    <source>
        <dbReference type="ARBA" id="ARBA00022741"/>
    </source>
</evidence>
<evidence type="ECO:0000313" key="11">
    <source>
        <dbReference type="EMBL" id="GGB74565.1"/>
    </source>
</evidence>
<gene>
    <name evidence="11" type="ORF">GCM10010833_32240</name>
</gene>
<feature type="transmembrane region" description="Helical" evidence="9">
    <location>
        <begin position="29"/>
        <end position="50"/>
    </location>
</feature>
<evidence type="ECO:0000256" key="4">
    <source>
        <dbReference type="ARBA" id="ARBA00022679"/>
    </source>
</evidence>
<evidence type="ECO:0000259" key="10">
    <source>
        <dbReference type="PROSITE" id="PS50109"/>
    </source>
</evidence>
<accession>A0ABQ1JQX2</accession>
<dbReference type="InterPro" id="IPR036890">
    <property type="entry name" value="HATPase_C_sf"/>
</dbReference>
<feature type="transmembrane region" description="Helical" evidence="9">
    <location>
        <begin position="335"/>
        <end position="356"/>
    </location>
</feature>
<dbReference type="CDD" id="cd00082">
    <property type="entry name" value="HisKA"/>
    <property type="match status" value="1"/>
</dbReference>
<proteinExistence type="predicted"/>
<keyword evidence="4" id="KW-0808">Transferase</keyword>
<reference evidence="12" key="1">
    <citation type="journal article" date="2019" name="Int. J. Syst. Evol. Microbiol.">
        <title>The Global Catalogue of Microorganisms (GCM) 10K type strain sequencing project: providing services to taxonomists for standard genome sequencing and annotation.</title>
        <authorList>
            <consortium name="The Broad Institute Genomics Platform"/>
            <consortium name="The Broad Institute Genome Sequencing Center for Infectious Disease"/>
            <person name="Wu L."/>
            <person name="Ma J."/>
        </authorList>
    </citation>
    <scope>NUCLEOTIDE SEQUENCE [LARGE SCALE GENOMIC DNA]</scope>
    <source>
        <strain evidence="12">CGMCC 1.12851</strain>
    </source>
</reference>
<dbReference type="InterPro" id="IPR003661">
    <property type="entry name" value="HisK_dim/P_dom"/>
</dbReference>
<dbReference type="PROSITE" id="PS50109">
    <property type="entry name" value="HIS_KIN"/>
    <property type="match status" value="1"/>
</dbReference>
<dbReference type="Gene3D" id="3.30.565.10">
    <property type="entry name" value="Histidine kinase-like ATPase, C-terminal domain"/>
    <property type="match status" value="1"/>
</dbReference>
<name>A0ABQ1JQX2_9SPHN</name>
<keyword evidence="7" id="KW-0067">ATP-binding</keyword>
<keyword evidence="9" id="KW-0812">Transmembrane</keyword>
<evidence type="ECO:0000256" key="1">
    <source>
        <dbReference type="ARBA" id="ARBA00000085"/>
    </source>
</evidence>
<feature type="transmembrane region" description="Helical" evidence="9">
    <location>
        <begin position="193"/>
        <end position="216"/>
    </location>
</feature>
<dbReference type="EMBL" id="BMGD01000006">
    <property type="protein sequence ID" value="GGB74565.1"/>
    <property type="molecule type" value="Genomic_DNA"/>
</dbReference>
<keyword evidence="5" id="KW-0547">Nucleotide-binding</keyword>
<keyword evidence="6" id="KW-0418">Kinase</keyword>
<dbReference type="InterPro" id="IPR005467">
    <property type="entry name" value="His_kinase_dom"/>
</dbReference>
<dbReference type="PRINTS" id="PR00344">
    <property type="entry name" value="BCTRLSENSOR"/>
</dbReference>
<feature type="transmembrane region" description="Helical" evidence="9">
    <location>
        <begin position="87"/>
        <end position="106"/>
    </location>
</feature>
<feature type="transmembrane region" description="Helical" evidence="9">
    <location>
        <begin position="56"/>
        <end position="75"/>
    </location>
</feature>